<dbReference type="OrthoDB" id="5782487at2759"/>
<proteinExistence type="predicted"/>
<dbReference type="EMBL" id="UZAH01025303">
    <property type="protein sequence ID" value="VDO60936.1"/>
    <property type="molecule type" value="Genomic_DNA"/>
</dbReference>
<organism evidence="1">
    <name type="scientific">Heligmosomoides polygyrus</name>
    <name type="common">Parasitic roundworm</name>
    <dbReference type="NCBI Taxonomy" id="6339"/>
    <lineage>
        <taxon>Eukaryota</taxon>
        <taxon>Metazoa</taxon>
        <taxon>Ecdysozoa</taxon>
        <taxon>Nematoda</taxon>
        <taxon>Chromadorea</taxon>
        <taxon>Rhabditida</taxon>
        <taxon>Rhabditina</taxon>
        <taxon>Rhabditomorpha</taxon>
        <taxon>Strongyloidea</taxon>
        <taxon>Heligmosomidae</taxon>
        <taxon>Heligmosomoides</taxon>
    </lineage>
</organism>
<name>A0A3P7WJL2_HELPZ</name>
<reference evidence="1" key="1">
    <citation type="submission" date="2018-11" db="EMBL/GenBank/DDBJ databases">
        <authorList>
            <consortium name="Pathogen Informatics"/>
        </authorList>
    </citation>
    <scope>NUCLEOTIDE SEQUENCE [LARGE SCALE GENOMIC DNA]</scope>
</reference>
<dbReference type="AlphaFoldDB" id="A0A3P7WJL2"/>
<sequence length="251" mass="28410">MVVFDQKFLSLKAESAGWSPVFPSSDSNETSLESFPIGFAEWLMARWAMVVDRRFRIPPPPAKQTVNNPYVEKSNLSVANGLLVADSNLTKHENIRKMVVEVRTWLPQAVASLEKFIADAPQLVVPLVPCFLSPFLEVSRADLEVIVMINLIVFFLQNRSRCHCAECRCFQLLTDDSSVFRRSRMWRQRAIKNTSGQLQVSCILYIIYCVVAGVKLHANRNFSINRIKIVTFSTGASRILLVHKNGRLPAL</sequence>
<evidence type="ECO:0000313" key="1">
    <source>
        <dbReference type="EMBL" id="VDO60936.1"/>
    </source>
</evidence>
<protein>
    <submittedName>
        <fullName evidence="1">Uncharacterized protein</fullName>
    </submittedName>
</protein>
<accession>A0A3P7WJL2</accession>
<gene>
    <name evidence="1" type="ORF">HPBE_LOCUS4348</name>
</gene>